<dbReference type="RefSeq" id="WP_136005486.1">
    <property type="nucleotide sequence ID" value="NZ_SRYR01000001.1"/>
</dbReference>
<dbReference type="EMBL" id="SRYR01000001">
    <property type="protein sequence ID" value="TGY44357.1"/>
    <property type="molecule type" value="Genomic_DNA"/>
</dbReference>
<dbReference type="NCBIfam" id="TIGR02532">
    <property type="entry name" value="IV_pilin_GFxxxE"/>
    <property type="match status" value="1"/>
</dbReference>
<dbReference type="InterPro" id="IPR012902">
    <property type="entry name" value="N_methyl_site"/>
</dbReference>
<organism evidence="2 3">
    <name type="scientific">Clostridium sartagoforme</name>
    <dbReference type="NCBI Taxonomy" id="84031"/>
    <lineage>
        <taxon>Bacteria</taxon>
        <taxon>Bacillati</taxon>
        <taxon>Bacillota</taxon>
        <taxon>Clostridia</taxon>
        <taxon>Eubacteriales</taxon>
        <taxon>Clostridiaceae</taxon>
        <taxon>Clostridium</taxon>
    </lineage>
</organism>
<dbReference type="OrthoDB" id="1937102at2"/>
<dbReference type="Proteomes" id="UP000306888">
    <property type="component" value="Unassembled WGS sequence"/>
</dbReference>
<evidence type="ECO:0000313" key="2">
    <source>
        <dbReference type="EMBL" id="TGY44357.1"/>
    </source>
</evidence>
<dbReference type="PROSITE" id="PS00409">
    <property type="entry name" value="PROKAR_NTER_METHYL"/>
    <property type="match status" value="1"/>
</dbReference>
<dbReference type="AlphaFoldDB" id="A0A4S2DPK3"/>
<dbReference type="Pfam" id="PF07963">
    <property type="entry name" value="N_methyl"/>
    <property type="match status" value="1"/>
</dbReference>
<comment type="caution">
    <text evidence="2">The sequence shown here is derived from an EMBL/GenBank/DDBJ whole genome shotgun (WGS) entry which is preliminary data.</text>
</comment>
<evidence type="ECO:0000256" key="1">
    <source>
        <dbReference type="SAM" id="Phobius"/>
    </source>
</evidence>
<protein>
    <submittedName>
        <fullName evidence="2">Type II secretion system protein</fullName>
    </submittedName>
</protein>
<reference evidence="2 3" key="1">
    <citation type="submission" date="2019-04" db="EMBL/GenBank/DDBJ databases">
        <title>Microbes associate with the intestines of laboratory mice.</title>
        <authorList>
            <person name="Navarre W."/>
            <person name="Wong E."/>
            <person name="Huang K."/>
            <person name="Tropini C."/>
            <person name="Ng K."/>
            <person name="Yu B."/>
        </authorList>
    </citation>
    <scope>NUCLEOTIDE SEQUENCE [LARGE SCALE GENOMIC DNA]</scope>
    <source>
        <strain evidence="2 3">NM50_B9-20</strain>
    </source>
</reference>
<sequence length="155" mass="17315">MKKGYTLIEVIIVLSIMLIFSSLASLGYNFYKNSVEKIKLESTTLEVRDLLSFSKAYCRKNEITGNILVASDRKSITFTVENRKAPIKKIINLENDLEIGSNFKGDNKVSEEGFITKAGTIKITSGYLNKSLELKVSVGNDIIRVNDKNEGDIID</sequence>
<keyword evidence="1" id="KW-1133">Transmembrane helix</keyword>
<keyword evidence="1" id="KW-0812">Transmembrane</keyword>
<evidence type="ECO:0000313" key="3">
    <source>
        <dbReference type="Proteomes" id="UP000306888"/>
    </source>
</evidence>
<feature type="transmembrane region" description="Helical" evidence="1">
    <location>
        <begin position="6"/>
        <end position="31"/>
    </location>
</feature>
<proteinExistence type="predicted"/>
<name>A0A4S2DPK3_9CLOT</name>
<accession>A0A4S2DPK3</accession>
<gene>
    <name evidence="2" type="ORF">E5347_05975</name>
</gene>
<keyword evidence="1" id="KW-0472">Membrane</keyword>
<keyword evidence="3" id="KW-1185">Reference proteome</keyword>